<organism evidence="2 3">
    <name type="scientific">Lyophyllum shimeji</name>
    <name type="common">Hon-shimeji</name>
    <name type="synonym">Tricholoma shimeji</name>
    <dbReference type="NCBI Taxonomy" id="47721"/>
    <lineage>
        <taxon>Eukaryota</taxon>
        <taxon>Fungi</taxon>
        <taxon>Dikarya</taxon>
        <taxon>Basidiomycota</taxon>
        <taxon>Agaricomycotina</taxon>
        <taxon>Agaricomycetes</taxon>
        <taxon>Agaricomycetidae</taxon>
        <taxon>Agaricales</taxon>
        <taxon>Tricholomatineae</taxon>
        <taxon>Lyophyllaceae</taxon>
        <taxon>Lyophyllum</taxon>
    </lineage>
</organism>
<protein>
    <submittedName>
        <fullName evidence="2">Uncharacterized protein</fullName>
    </submittedName>
</protein>
<accession>A0A9P3PVY0</accession>
<reference evidence="2" key="1">
    <citation type="submission" date="2022-07" db="EMBL/GenBank/DDBJ databases">
        <title>The genome of Lyophyllum shimeji provides insight into the initial evolution of ectomycorrhizal fungal genome.</title>
        <authorList>
            <person name="Kobayashi Y."/>
            <person name="Shibata T."/>
            <person name="Hirakawa H."/>
            <person name="Shigenobu S."/>
            <person name="Nishiyama T."/>
            <person name="Yamada A."/>
            <person name="Hasebe M."/>
            <person name="Kawaguchi M."/>
        </authorList>
    </citation>
    <scope>NUCLEOTIDE SEQUENCE</scope>
    <source>
        <strain evidence="2">AT787</strain>
    </source>
</reference>
<feature type="region of interest" description="Disordered" evidence="1">
    <location>
        <begin position="144"/>
        <end position="167"/>
    </location>
</feature>
<dbReference type="AlphaFoldDB" id="A0A9P3PVY0"/>
<dbReference type="Proteomes" id="UP001063166">
    <property type="component" value="Unassembled WGS sequence"/>
</dbReference>
<evidence type="ECO:0000313" key="2">
    <source>
        <dbReference type="EMBL" id="GLB43957.1"/>
    </source>
</evidence>
<dbReference type="OrthoDB" id="3013045at2759"/>
<comment type="caution">
    <text evidence="2">The sequence shown here is derived from an EMBL/GenBank/DDBJ whole genome shotgun (WGS) entry which is preliminary data.</text>
</comment>
<proteinExistence type="predicted"/>
<sequence length="167" mass="19184">MAKVSANIWISHQEAEFIADRAKHQNHDNTNVAKLLSVPRYTDLLEQDVDSEEEPEHRSGMIKSCEAWQKEMAKWVQEERAQSDDDDDEVVDVAYGQGHSKWLPRSLDLLFGGRKKTDIDQQIRRIRRQQAYIEEALLMELLAAGEEDKERIPDDGELEGSGDDYDG</sequence>
<keyword evidence="3" id="KW-1185">Reference proteome</keyword>
<name>A0A9P3PVY0_LYOSH</name>
<gene>
    <name evidence="2" type="ORF">LshimejAT787_1501410</name>
</gene>
<dbReference type="EMBL" id="BRPK01000015">
    <property type="protein sequence ID" value="GLB43957.1"/>
    <property type="molecule type" value="Genomic_DNA"/>
</dbReference>
<evidence type="ECO:0000313" key="3">
    <source>
        <dbReference type="Proteomes" id="UP001063166"/>
    </source>
</evidence>
<feature type="compositionally biased region" description="Acidic residues" evidence="1">
    <location>
        <begin position="155"/>
        <end position="167"/>
    </location>
</feature>
<evidence type="ECO:0000256" key="1">
    <source>
        <dbReference type="SAM" id="MobiDB-lite"/>
    </source>
</evidence>